<proteinExistence type="predicted"/>
<name>A0A9N9X8N9_DIABA</name>
<keyword evidence="2" id="KW-1185">Reference proteome</keyword>
<dbReference type="OrthoDB" id="6766938at2759"/>
<dbReference type="Proteomes" id="UP001153709">
    <property type="component" value="Chromosome 2"/>
</dbReference>
<reference evidence="1" key="1">
    <citation type="submission" date="2022-01" db="EMBL/GenBank/DDBJ databases">
        <authorList>
            <person name="King R."/>
        </authorList>
    </citation>
    <scope>NUCLEOTIDE SEQUENCE</scope>
</reference>
<organism evidence="1 2">
    <name type="scientific">Diabrotica balteata</name>
    <name type="common">Banded cucumber beetle</name>
    <dbReference type="NCBI Taxonomy" id="107213"/>
    <lineage>
        <taxon>Eukaryota</taxon>
        <taxon>Metazoa</taxon>
        <taxon>Ecdysozoa</taxon>
        <taxon>Arthropoda</taxon>
        <taxon>Hexapoda</taxon>
        <taxon>Insecta</taxon>
        <taxon>Pterygota</taxon>
        <taxon>Neoptera</taxon>
        <taxon>Endopterygota</taxon>
        <taxon>Coleoptera</taxon>
        <taxon>Polyphaga</taxon>
        <taxon>Cucujiformia</taxon>
        <taxon>Chrysomeloidea</taxon>
        <taxon>Chrysomelidae</taxon>
        <taxon>Galerucinae</taxon>
        <taxon>Diabroticina</taxon>
        <taxon>Diabroticites</taxon>
        <taxon>Diabrotica</taxon>
    </lineage>
</organism>
<sequence>MILKIKIPSIIYTEDDKHVELSPGDYILASFESISKRVTVTFKYVSKIIHIFSENEYEIQGLLSLDEGKLNFKLMHTDISVINKIDIVSKLPDPQIIQDERILKIVFPIKLDIHEKKIMFHTY</sequence>
<dbReference type="EMBL" id="OU898277">
    <property type="protein sequence ID" value="CAG9829303.1"/>
    <property type="molecule type" value="Genomic_DNA"/>
</dbReference>
<protein>
    <submittedName>
        <fullName evidence="1">Uncharacterized protein</fullName>
    </submittedName>
</protein>
<dbReference type="AlphaFoldDB" id="A0A9N9X8N9"/>
<accession>A0A9N9X8N9</accession>
<gene>
    <name evidence="1" type="ORF">DIABBA_LOCUS3137</name>
</gene>
<evidence type="ECO:0000313" key="2">
    <source>
        <dbReference type="Proteomes" id="UP001153709"/>
    </source>
</evidence>
<evidence type="ECO:0000313" key="1">
    <source>
        <dbReference type="EMBL" id="CAG9829303.1"/>
    </source>
</evidence>